<dbReference type="OrthoDB" id="839663at2"/>
<evidence type="ECO:0000313" key="2">
    <source>
        <dbReference type="EMBL" id="RYB04177.1"/>
    </source>
</evidence>
<dbReference type="InterPro" id="IPR038573">
    <property type="entry name" value="BrnT_sf"/>
</dbReference>
<dbReference type="RefSeq" id="WP_129219873.1">
    <property type="nucleotide sequence ID" value="NZ_QYBC01000011.1"/>
</dbReference>
<dbReference type="InterPro" id="IPR007460">
    <property type="entry name" value="BrnT_toxin"/>
</dbReference>
<evidence type="ECO:0000313" key="3">
    <source>
        <dbReference type="Proteomes" id="UP000289411"/>
    </source>
</evidence>
<evidence type="ECO:0000256" key="1">
    <source>
        <dbReference type="SAM" id="MobiDB-lite"/>
    </source>
</evidence>
<comment type="caution">
    <text evidence="2">The sequence shown here is derived from an EMBL/GenBank/DDBJ whole genome shotgun (WGS) entry which is preliminary data.</text>
</comment>
<dbReference type="Pfam" id="PF04365">
    <property type="entry name" value="BrnT_toxin"/>
    <property type="match status" value="1"/>
</dbReference>
<protein>
    <submittedName>
        <fullName evidence="2">BrnT family toxin</fullName>
    </submittedName>
</protein>
<organism evidence="2 3">
    <name type="scientific">Lichenibacterium ramalinae</name>
    <dbReference type="NCBI Taxonomy" id="2316527"/>
    <lineage>
        <taxon>Bacteria</taxon>
        <taxon>Pseudomonadati</taxon>
        <taxon>Pseudomonadota</taxon>
        <taxon>Alphaproteobacteria</taxon>
        <taxon>Hyphomicrobiales</taxon>
        <taxon>Lichenihabitantaceae</taxon>
        <taxon>Lichenibacterium</taxon>
    </lineage>
</organism>
<accession>A0A4Q2RBD8</accession>
<gene>
    <name evidence="2" type="ORF">D3272_14285</name>
</gene>
<keyword evidence="3" id="KW-1185">Reference proteome</keyword>
<reference evidence="2 3" key="1">
    <citation type="submission" date="2018-09" db="EMBL/GenBank/DDBJ databases">
        <authorList>
            <person name="Grouzdev D.S."/>
            <person name="Krutkina M.S."/>
        </authorList>
    </citation>
    <scope>NUCLEOTIDE SEQUENCE [LARGE SCALE GENOMIC DNA]</scope>
    <source>
        <strain evidence="2 3">RmlP001</strain>
    </source>
</reference>
<dbReference type="Proteomes" id="UP000289411">
    <property type="component" value="Unassembled WGS sequence"/>
</dbReference>
<sequence length="102" mass="11896">MAITFDPRKRDDTLLDRGLDFDTAVEVFENGTVDIPDRRRDYGEERVISVGFLRDRMVIVVWTQRGEARHVISMRKANGREQERYSARFGTDRRPRDLGPGI</sequence>
<dbReference type="EMBL" id="QYBC01000011">
    <property type="protein sequence ID" value="RYB04177.1"/>
    <property type="molecule type" value="Genomic_DNA"/>
</dbReference>
<proteinExistence type="predicted"/>
<reference evidence="2 3" key="2">
    <citation type="submission" date="2019-02" db="EMBL/GenBank/DDBJ databases">
        <title>'Lichenibacterium ramalinii' gen. nov. sp. nov., 'Lichenibacterium minor' gen. nov. sp. nov.</title>
        <authorList>
            <person name="Pankratov T."/>
        </authorList>
    </citation>
    <scope>NUCLEOTIDE SEQUENCE [LARGE SCALE GENOMIC DNA]</scope>
    <source>
        <strain evidence="2 3">RmlP001</strain>
    </source>
</reference>
<dbReference type="AlphaFoldDB" id="A0A4Q2RBD8"/>
<dbReference type="Gene3D" id="3.10.450.530">
    <property type="entry name" value="Ribonuclease toxin, BrnT, of type II toxin-antitoxin system"/>
    <property type="match status" value="1"/>
</dbReference>
<feature type="region of interest" description="Disordered" evidence="1">
    <location>
        <begin position="83"/>
        <end position="102"/>
    </location>
</feature>
<name>A0A4Q2RBD8_9HYPH</name>